<evidence type="ECO:0000313" key="1">
    <source>
        <dbReference type="EMBL" id="MBS7528186.1"/>
    </source>
</evidence>
<keyword evidence="2" id="KW-1185">Reference proteome</keyword>
<organism evidence="1 2">
    <name type="scientific">Fusibacter paucivorans</name>
    <dbReference type="NCBI Taxonomy" id="76009"/>
    <lineage>
        <taxon>Bacteria</taxon>
        <taxon>Bacillati</taxon>
        <taxon>Bacillota</taxon>
        <taxon>Clostridia</taxon>
        <taxon>Eubacteriales</taxon>
        <taxon>Eubacteriales Family XII. Incertae Sedis</taxon>
        <taxon>Fusibacter</taxon>
    </lineage>
</organism>
<accession>A0ABS5PUV7</accession>
<protein>
    <submittedName>
        <fullName evidence="1">DUF1062 domain-containing protein</fullName>
    </submittedName>
</protein>
<dbReference type="Proteomes" id="UP000746471">
    <property type="component" value="Unassembled WGS sequence"/>
</dbReference>
<comment type="caution">
    <text evidence="1">The sequence shown here is derived from an EMBL/GenBank/DDBJ whole genome shotgun (WGS) entry which is preliminary data.</text>
</comment>
<gene>
    <name evidence="1" type="ORF">KHM83_15975</name>
</gene>
<reference evidence="1 2" key="1">
    <citation type="submission" date="2021-05" db="EMBL/GenBank/DDBJ databases">
        <title>Fusibacter ferrireducens sp. nov., an anaerobic, sulfur- and Fe-reducing bacterium isolated from the mangrove sediment.</title>
        <authorList>
            <person name="Qiu D."/>
        </authorList>
    </citation>
    <scope>NUCLEOTIDE SEQUENCE [LARGE SCALE GENOMIC DNA]</scope>
    <source>
        <strain evidence="1 2">DSM 12116</strain>
    </source>
</reference>
<dbReference type="InterPro" id="IPR009412">
    <property type="entry name" value="DUF1062"/>
</dbReference>
<sequence>MGYSRIIEYVIIPEGAFKVLQNCSGCHCKTTFHSTNRFRVNANGNKIDVWLIYQCEKCKHTYNMTIYERCSIQMITREAYEGFTKNSTELAFAYGTDQSFFAENRAEVDWSNTLYHIKRKSNLPFEEEQFFHEEDLLIVYNHYAIKVRTDKIVAEILNLTRSEVKRLEKSGLIVLSESRQEHKLSIEIKGDLYNSRRYNR</sequence>
<name>A0ABS5PUV7_9FIRM</name>
<dbReference type="Pfam" id="PF06353">
    <property type="entry name" value="DUF1062"/>
    <property type="match status" value="1"/>
</dbReference>
<evidence type="ECO:0000313" key="2">
    <source>
        <dbReference type="Proteomes" id="UP000746471"/>
    </source>
</evidence>
<dbReference type="RefSeq" id="WP_213238046.1">
    <property type="nucleotide sequence ID" value="NZ_JAHBCL010000033.1"/>
</dbReference>
<proteinExistence type="predicted"/>
<dbReference type="EMBL" id="JAHBCL010000033">
    <property type="protein sequence ID" value="MBS7528186.1"/>
    <property type="molecule type" value="Genomic_DNA"/>
</dbReference>